<evidence type="ECO:0000259" key="2">
    <source>
        <dbReference type="PROSITE" id="PS50828"/>
    </source>
</evidence>
<keyword evidence="4" id="KW-1185">Reference proteome</keyword>
<accession>A0ABW7FZE2</accession>
<gene>
    <name evidence="3" type="ORF">ACG0Z6_15710</name>
</gene>
<dbReference type="InterPro" id="IPR036063">
    <property type="entry name" value="Smr_dom_sf"/>
</dbReference>
<evidence type="ECO:0000313" key="3">
    <source>
        <dbReference type="EMBL" id="MFG6449671.1"/>
    </source>
</evidence>
<evidence type="ECO:0000313" key="4">
    <source>
        <dbReference type="Proteomes" id="UP001606099"/>
    </source>
</evidence>
<dbReference type="PROSITE" id="PS50828">
    <property type="entry name" value="SMR"/>
    <property type="match status" value="1"/>
</dbReference>
<dbReference type="RefSeq" id="WP_394463116.1">
    <property type="nucleotide sequence ID" value="NZ_JBIGHZ010000006.1"/>
</dbReference>
<dbReference type="SUPFAM" id="SSF160443">
    <property type="entry name" value="SMR domain-like"/>
    <property type="match status" value="1"/>
</dbReference>
<reference evidence="3 4" key="1">
    <citation type="submission" date="2024-08" db="EMBL/GenBank/DDBJ databases">
        <authorList>
            <person name="Lu H."/>
        </authorList>
    </citation>
    <scope>NUCLEOTIDE SEQUENCE [LARGE SCALE GENOMIC DNA]</scope>
    <source>
        <strain evidence="3 4">BYS180W</strain>
    </source>
</reference>
<dbReference type="Pfam" id="PF01713">
    <property type="entry name" value="Smr"/>
    <property type="match status" value="1"/>
</dbReference>
<comment type="caution">
    <text evidence="3">The sequence shown here is derived from an EMBL/GenBank/DDBJ whole genome shotgun (WGS) entry which is preliminary data.</text>
</comment>
<dbReference type="SMART" id="SM00463">
    <property type="entry name" value="SMR"/>
    <property type="match status" value="1"/>
</dbReference>
<dbReference type="EMBL" id="JBIGHZ010000006">
    <property type="protein sequence ID" value="MFG6449671.1"/>
    <property type="molecule type" value="Genomic_DNA"/>
</dbReference>
<proteinExistence type="predicted"/>
<keyword evidence="1" id="KW-0175">Coiled coil</keyword>
<sequence length="233" mass="25894">MTTPAPKHRSTAIKSLQDLRPLKQELATRQRLAQEREAALARERAAALREARLFEHTVGPVQALAVSARVLHRPEPPAPLPLQREADEKQAWLQALSDDFDVDSLLETDDTLSYRRPEISEETLRKLRRGHWTRQAQLDLHGMRRDQAREALGHFIQAATRQGLRCVRVVHGKGLGSPGRQPVLKSKVQRWLVQKEEVLAFVQAQASEGGAGALVVLLQLPPGRSTGAPQAAP</sequence>
<feature type="domain" description="Smr" evidence="2">
    <location>
        <begin position="138"/>
        <end position="219"/>
    </location>
</feature>
<evidence type="ECO:0000256" key="1">
    <source>
        <dbReference type="SAM" id="Coils"/>
    </source>
</evidence>
<dbReference type="PANTHER" id="PTHR35562">
    <property type="entry name" value="DNA ENDONUCLEASE SMRA-RELATED"/>
    <property type="match status" value="1"/>
</dbReference>
<feature type="coiled-coil region" evidence="1">
    <location>
        <begin position="22"/>
        <end position="51"/>
    </location>
</feature>
<dbReference type="Gene3D" id="3.30.1370.110">
    <property type="match status" value="1"/>
</dbReference>
<organism evidence="3 4">
    <name type="scientific">Roseateles rivi</name>
    <dbReference type="NCBI Taxonomy" id="3299028"/>
    <lineage>
        <taxon>Bacteria</taxon>
        <taxon>Pseudomonadati</taxon>
        <taxon>Pseudomonadota</taxon>
        <taxon>Betaproteobacteria</taxon>
        <taxon>Burkholderiales</taxon>
        <taxon>Sphaerotilaceae</taxon>
        <taxon>Roseateles</taxon>
    </lineage>
</organism>
<name>A0ABW7FZE2_9BURK</name>
<protein>
    <submittedName>
        <fullName evidence="3">Smr/MutS family protein</fullName>
    </submittedName>
</protein>
<dbReference type="Proteomes" id="UP001606099">
    <property type="component" value="Unassembled WGS sequence"/>
</dbReference>
<dbReference type="InterPro" id="IPR002625">
    <property type="entry name" value="Smr_dom"/>
</dbReference>
<dbReference type="PANTHER" id="PTHR35562:SF2">
    <property type="entry name" value="DNA ENDONUCLEASE SMRA-RELATED"/>
    <property type="match status" value="1"/>
</dbReference>